<evidence type="ECO:0000256" key="2">
    <source>
        <dbReference type="ARBA" id="ARBA00022803"/>
    </source>
</evidence>
<proteinExistence type="predicted"/>
<feature type="domain" description="Response regulatory" evidence="5">
    <location>
        <begin position="7"/>
        <end position="127"/>
    </location>
</feature>
<evidence type="ECO:0000256" key="1">
    <source>
        <dbReference type="ARBA" id="ARBA00022737"/>
    </source>
</evidence>
<reference evidence="6 7" key="1">
    <citation type="submission" date="2018-07" db="EMBL/GenBank/DDBJ databases">
        <title>Corallincola holothuriorum sp. nov., a new facultative anaerobe isolated from sea cucumber Apostichopus japonicus.</title>
        <authorList>
            <person name="Xia H."/>
        </authorList>
    </citation>
    <scope>NUCLEOTIDE SEQUENCE [LARGE SCALE GENOMIC DNA]</scope>
    <source>
        <strain evidence="6 7">C4</strain>
    </source>
</reference>
<dbReference type="SMART" id="SM00028">
    <property type="entry name" value="TPR"/>
    <property type="match status" value="3"/>
</dbReference>
<dbReference type="Pfam" id="PF00072">
    <property type="entry name" value="Response_reg"/>
    <property type="match status" value="1"/>
</dbReference>
<evidence type="ECO:0000256" key="3">
    <source>
        <dbReference type="PROSITE-ProRule" id="PRU00169"/>
    </source>
</evidence>
<keyword evidence="7" id="KW-1185">Reference proteome</keyword>
<dbReference type="Gene3D" id="3.40.50.2300">
    <property type="match status" value="1"/>
</dbReference>
<dbReference type="SUPFAM" id="SSF48452">
    <property type="entry name" value="TPR-like"/>
    <property type="match status" value="2"/>
</dbReference>
<gene>
    <name evidence="6" type="ORF">DU002_02375</name>
</gene>
<dbReference type="PROSITE" id="PS50110">
    <property type="entry name" value="RESPONSE_REGULATORY"/>
    <property type="match status" value="1"/>
</dbReference>
<evidence type="ECO:0000259" key="5">
    <source>
        <dbReference type="PROSITE" id="PS50110"/>
    </source>
</evidence>
<dbReference type="PANTHER" id="PTHR43228:SF1">
    <property type="entry name" value="TWO-COMPONENT RESPONSE REGULATOR ARR22"/>
    <property type="match status" value="1"/>
</dbReference>
<keyword evidence="3" id="KW-0597">Phosphoprotein</keyword>
<dbReference type="InterPro" id="IPR011990">
    <property type="entry name" value="TPR-like_helical_dom_sf"/>
</dbReference>
<dbReference type="CDD" id="cd17589">
    <property type="entry name" value="REC_TPR"/>
    <property type="match status" value="1"/>
</dbReference>
<dbReference type="PANTHER" id="PTHR43228">
    <property type="entry name" value="TWO-COMPONENT RESPONSE REGULATOR"/>
    <property type="match status" value="1"/>
</dbReference>
<sequence length="543" mass="62118">MSLTHSHVLVVDDQRSFQVMLKGMLNNIGFNNIEMCETGEQACKYCDDRPFQLLLVDYNLGVNKKNGRQLLEELRGKGLITTEAIFIIVTGENSRAMVLGALENQPDDYIMKPFSQRQLSSRIERAHQKRQAMQSVLQPLNDKNYPEAIAACHTLIAAGSKYSNHCKNLLAELYCKVGQYEKSEQFLKALLAERDITWAKVALAKAHMGLKRYDVAIQTLEELLIQHPLLLDAHDLKAQCQYMLDQPEQALQSLQDAAEISPHSIERQQHIARLSREVELSELTQNTYQTIYELSKRSLHHNVEHLLNYVRSTFEAAESAEEATRRHKYQHEAMNALFRARHDNLYGNFDFATFEGLCQAKLEAAKGELIKAKKSYYNALKGLVEQGKDNLPIEFSGEGLITLCQIGEFEEMQHLAERMQKSSNLGTYARDALQSYQADDAQHERVAQFRQCHQDGSRYYEQGNYDAAVRAFRTALSLAPTNTGAALNMIQSLLQLCKAEKKPHELLRECKEFFRLLDGVSLPSRHKIRYQDLKQSYNKLQQK</sequence>
<evidence type="ECO:0000313" key="6">
    <source>
        <dbReference type="EMBL" id="RCU52829.1"/>
    </source>
</evidence>
<name>A0A368NTK6_9GAMM</name>
<dbReference type="Pfam" id="PF13432">
    <property type="entry name" value="TPR_16"/>
    <property type="match status" value="1"/>
</dbReference>
<feature type="repeat" description="TPR" evidence="4">
    <location>
        <begin position="449"/>
        <end position="482"/>
    </location>
</feature>
<dbReference type="GO" id="GO:0000160">
    <property type="term" value="P:phosphorelay signal transduction system"/>
    <property type="evidence" value="ECO:0007669"/>
    <property type="project" value="InterPro"/>
</dbReference>
<organism evidence="6 7">
    <name type="scientific">Corallincola holothuriorum</name>
    <dbReference type="NCBI Taxonomy" id="2282215"/>
    <lineage>
        <taxon>Bacteria</taxon>
        <taxon>Pseudomonadati</taxon>
        <taxon>Pseudomonadota</taxon>
        <taxon>Gammaproteobacteria</taxon>
        <taxon>Alteromonadales</taxon>
        <taxon>Psychromonadaceae</taxon>
        <taxon>Corallincola</taxon>
    </lineage>
</organism>
<keyword evidence="2 4" id="KW-0802">TPR repeat</keyword>
<dbReference type="RefSeq" id="WP_114336736.1">
    <property type="nucleotide sequence ID" value="NZ_QPID01000001.1"/>
</dbReference>
<feature type="modified residue" description="4-aspartylphosphate" evidence="3">
    <location>
        <position position="57"/>
    </location>
</feature>
<dbReference type="PROSITE" id="PS50005">
    <property type="entry name" value="TPR"/>
    <property type="match status" value="1"/>
</dbReference>
<comment type="caution">
    <text evidence="6">The sequence shown here is derived from an EMBL/GenBank/DDBJ whole genome shotgun (WGS) entry which is preliminary data.</text>
</comment>
<evidence type="ECO:0000256" key="4">
    <source>
        <dbReference type="PROSITE-ProRule" id="PRU00339"/>
    </source>
</evidence>
<dbReference type="EMBL" id="QPID01000001">
    <property type="protein sequence ID" value="RCU52829.1"/>
    <property type="molecule type" value="Genomic_DNA"/>
</dbReference>
<protein>
    <submittedName>
        <fullName evidence="6">Response regulator</fullName>
    </submittedName>
</protein>
<evidence type="ECO:0000313" key="7">
    <source>
        <dbReference type="Proteomes" id="UP000252558"/>
    </source>
</evidence>
<dbReference type="Gene3D" id="1.25.40.10">
    <property type="entry name" value="Tetratricopeptide repeat domain"/>
    <property type="match status" value="2"/>
</dbReference>
<dbReference type="SUPFAM" id="SSF52172">
    <property type="entry name" value="CheY-like"/>
    <property type="match status" value="1"/>
</dbReference>
<dbReference type="Proteomes" id="UP000252558">
    <property type="component" value="Unassembled WGS sequence"/>
</dbReference>
<dbReference type="InterPro" id="IPR019734">
    <property type="entry name" value="TPR_rpt"/>
</dbReference>
<dbReference type="InterPro" id="IPR013105">
    <property type="entry name" value="TPR_2"/>
</dbReference>
<dbReference type="OrthoDB" id="7298659at2"/>
<dbReference type="InterPro" id="IPR052048">
    <property type="entry name" value="ST_Response_Regulator"/>
</dbReference>
<keyword evidence="1" id="KW-0677">Repeat</keyword>
<dbReference type="AlphaFoldDB" id="A0A368NTK6"/>
<dbReference type="InterPro" id="IPR001789">
    <property type="entry name" value="Sig_transdc_resp-reg_receiver"/>
</dbReference>
<accession>A0A368NTK6</accession>
<dbReference type="InterPro" id="IPR011006">
    <property type="entry name" value="CheY-like_superfamily"/>
</dbReference>
<dbReference type="Pfam" id="PF07719">
    <property type="entry name" value="TPR_2"/>
    <property type="match status" value="1"/>
</dbReference>
<dbReference type="SMART" id="SM00448">
    <property type="entry name" value="REC"/>
    <property type="match status" value="1"/>
</dbReference>